<sequence>MVQGDIRKIVREIRMARPSGREFLILTGRKKQNVKMKSFPFVIP</sequence>
<keyword evidence="2" id="KW-1185">Reference proteome</keyword>
<gene>
    <name evidence="1" type="ORF">BACCOPRO_02339</name>
</gene>
<comment type="caution">
    <text evidence="1">The sequence shown here is derived from an EMBL/GenBank/DDBJ whole genome shotgun (WGS) entry which is preliminary data.</text>
</comment>
<evidence type="ECO:0000313" key="1">
    <source>
        <dbReference type="EMBL" id="EEF76833.1"/>
    </source>
</evidence>
<reference evidence="1 2" key="1">
    <citation type="submission" date="2008-12" db="EMBL/GenBank/DDBJ databases">
        <authorList>
            <person name="Fulton L."/>
            <person name="Clifton S."/>
            <person name="Fulton B."/>
            <person name="Xu J."/>
            <person name="Minx P."/>
            <person name="Pepin K.H."/>
            <person name="Johnson M."/>
            <person name="Bhonagiri V."/>
            <person name="Nash W.E."/>
            <person name="Mardis E.R."/>
            <person name="Wilson R.K."/>
        </authorList>
    </citation>
    <scope>NUCLEOTIDE SEQUENCE [LARGE SCALE GENOMIC DNA]</scope>
    <source>
        <strain evidence="1 2">DSM 18228</strain>
    </source>
</reference>
<name>S0F8S1_9BACT</name>
<dbReference type="HOGENOM" id="CLU_3212281_0_0_10"/>
<dbReference type="Proteomes" id="UP000014073">
    <property type="component" value="Unassembled WGS sequence"/>
</dbReference>
<dbReference type="AlphaFoldDB" id="S0F8S1"/>
<organism evidence="1 2">
    <name type="scientific">Phocaeicola coprophilus DSM 18228 = JCM 13818</name>
    <dbReference type="NCBI Taxonomy" id="547042"/>
    <lineage>
        <taxon>Bacteria</taxon>
        <taxon>Pseudomonadati</taxon>
        <taxon>Bacteroidota</taxon>
        <taxon>Bacteroidia</taxon>
        <taxon>Bacteroidales</taxon>
        <taxon>Bacteroidaceae</taxon>
        <taxon>Phocaeicola</taxon>
    </lineage>
</organism>
<accession>S0F8S1</accession>
<proteinExistence type="predicted"/>
<protein>
    <submittedName>
        <fullName evidence="1">Uncharacterized protein</fullName>
    </submittedName>
</protein>
<evidence type="ECO:0000313" key="2">
    <source>
        <dbReference type="Proteomes" id="UP000014073"/>
    </source>
</evidence>
<dbReference type="EMBL" id="ACBW01000154">
    <property type="protein sequence ID" value="EEF76833.1"/>
    <property type="molecule type" value="Genomic_DNA"/>
</dbReference>